<dbReference type="EMBL" id="JAAKZW010000405">
    <property type="protein sequence ID" value="NGO81771.1"/>
    <property type="molecule type" value="Genomic_DNA"/>
</dbReference>
<dbReference type="Proteomes" id="UP000481109">
    <property type="component" value="Unassembled WGS sequence"/>
</dbReference>
<dbReference type="AlphaFoldDB" id="A0A6G4XYU7"/>
<accession>A0A6G4XYU7</accession>
<keyword evidence="1" id="KW-0472">Membrane</keyword>
<keyword evidence="1" id="KW-0812">Transmembrane</keyword>
<comment type="caution">
    <text evidence="2">The sequence shown here is derived from an EMBL/GenBank/DDBJ whole genome shotgun (WGS) entry which is preliminary data.</text>
</comment>
<keyword evidence="1" id="KW-1133">Transmembrane helix</keyword>
<evidence type="ECO:0000313" key="3">
    <source>
        <dbReference type="Proteomes" id="UP000481109"/>
    </source>
</evidence>
<gene>
    <name evidence="2" type="ORF">G6045_39920</name>
</gene>
<sequence>MLFAFLLGALVWAAAGVLAIALLGHSHILRTLLLAVVISWLVFALALFWAITLRHREERRERP</sequence>
<organism evidence="2 3">
    <name type="scientific">Streptomyces mesophilus</name>
    <dbReference type="NCBI Taxonomy" id="1775132"/>
    <lineage>
        <taxon>Bacteria</taxon>
        <taxon>Bacillati</taxon>
        <taxon>Actinomycetota</taxon>
        <taxon>Actinomycetes</taxon>
        <taxon>Kitasatosporales</taxon>
        <taxon>Streptomycetaceae</taxon>
        <taxon>Streptomyces</taxon>
    </lineage>
</organism>
<proteinExistence type="predicted"/>
<name>A0A6G4XYU7_9ACTN</name>
<reference evidence="2 3" key="1">
    <citation type="submission" date="2020-02" db="EMBL/GenBank/DDBJ databases">
        <title>Whole-genome analyses of novel actinobacteria.</title>
        <authorList>
            <person name="Sahin N."/>
            <person name="Tokatli A."/>
        </authorList>
    </citation>
    <scope>NUCLEOTIDE SEQUENCE [LARGE SCALE GENOMIC DNA]</scope>
    <source>
        <strain evidence="2 3">YC504</strain>
    </source>
</reference>
<keyword evidence="3" id="KW-1185">Reference proteome</keyword>
<evidence type="ECO:0000256" key="1">
    <source>
        <dbReference type="SAM" id="Phobius"/>
    </source>
</evidence>
<feature type="transmembrane region" description="Helical" evidence="1">
    <location>
        <begin position="29"/>
        <end position="53"/>
    </location>
</feature>
<evidence type="ECO:0000313" key="2">
    <source>
        <dbReference type="EMBL" id="NGO81771.1"/>
    </source>
</evidence>
<protein>
    <submittedName>
        <fullName evidence="2">Uncharacterized protein</fullName>
    </submittedName>
</protein>